<name>K9UF10_CHAP6</name>
<dbReference type="OrthoDB" id="524729at2"/>
<dbReference type="HOGENOM" id="CLU_1154790_0_0_3"/>
<evidence type="ECO:0000259" key="1">
    <source>
        <dbReference type="Pfam" id="PF26355"/>
    </source>
</evidence>
<dbReference type="Proteomes" id="UP000010366">
    <property type="component" value="Chromosome"/>
</dbReference>
<dbReference type="STRING" id="1173020.Cha6605_2329"/>
<dbReference type="RefSeq" id="WP_015159555.1">
    <property type="nucleotide sequence ID" value="NC_019697.1"/>
</dbReference>
<proteinExistence type="predicted"/>
<evidence type="ECO:0000313" key="3">
    <source>
        <dbReference type="Proteomes" id="UP000010366"/>
    </source>
</evidence>
<evidence type="ECO:0000313" key="2">
    <source>
        <dbReference type="EMBL" id="AFY93405.1"/>
    </source>
</evidence>
<feature type="domain" description="vWA-MoxR associated protein N-terminal HTH" evidence="1">
    <location>
        <begin position="25"/>
        <end position="107"/>
    </location>
</feature>
<dbReference type="InterPro" id="IPR058651">
    <property type="entry name" value="HTH_VMAP-M9"/>
</dbReference>
<dbReference type="Pfam" id="PF26355">
    <property type="entry name" value="HTH_VMAP-M9"/>
    <property type="match status" value="1"/>
</dbReference>
<reference evidence="2 3" key="1">
    <citation type="submission" date="2012-05" db="EMBL/GenBank/DDBJ databases">
        <title>Finished chromosome of genome of Chamaesiphon sp. PCC 6605.</title>
        <authorList>
            <consortium name="US DOE Joint Genome Institute"/>
            <person name="Gugger M."/>
            <person name="Coursin T."/>
            <person name="Rippka R."/>
            <person name="Tandeau De Marsac N."/>
            <person name="Huntemann M."/>
            <person name="Wei C.-L."/>
            <person name="Han J."/>
            <person name="Detter J.C."/>
            <person name="Han C."/>
            <person name="Tapia R."/>
            <person name="Chen A."/>
            <person name="Kyrpides N."/>
            <person name="Mavromatis K."/>
            <person name="Markowitz V."/>
            <person name="Szeto E."/>
            <person name="Ivanova N."/>
            <person name="Pagani I."/>
            <person name="Pati A."/>
            <person name="Goodwin L."/>
            <person name="Nordberg H.P."/>
            <person name="Cantor M.N."/>
            <person name="Hua S.X."/>
            <person name="Woyke T."/>
            <person name="Kerfeld C.A."/>
        </authorList>
    </citation>
    <scope>NUCLEOTIDE SEQUENCE [LARGE SCALE GENOMIC DNA]</scope>
    <source>
        <strain evidence="3">ATCC 27169 / PCC 6605</strain>
    </source>
</reference>
<dbReference type="InterPro" id="IPR013324">
    <property type="entry name" value="RNA_pol_sigma_r3/r4-like"/>
</dbReference>
<dbReference type="AlphaFoldDB" id="K9UF10"/>
<dbReference type="eggNOG" id="COG3903">
    <property type="taxonomic scope" value="Bacteria"/>
</dbReference>
<dbReference type="SUPFAM" id="SSF88659">
    <property type="entry name" value="Sigma3 and sigma4 domains of RNA polymerase sigma factors"/>
    <property type="match status" value="1"/>
</dbReference>
<accession>K9UF10</accession>
<keyword evidence="3" id="KW-1185">Reference proteome</keyword>
<gene>
    <name evidence="2" type="ORF">Cha6605_2329</name>
</gene>
<protein>
    <recommendedName>
        <fullName evidence="1">vWA-MoxR associated protein N-terminal HTH domain-containing protein</fullName>
    </recommendedName>
</protein>
<sequence>MTQKNQQIEIDRNGLKISLQLNIMMTGQQAIRSIDRLLDRSQHRKLNDLESTIVLHIWKGSTYKSIASRYSYDLDYIKQIAARLWKVLSKLLGENICKSNIRSVLERCHESQPSATPVLSLVAEKENPLLFAGGSANILDRDSAAETGLDNIQTWMISDRRATIAFVSSTAPNETSRIKFDAPVASICQQQIQSQIQSLICQNSSDSANSTVLIDEIFSVLKVGNPAENVINCLIVNCYF</sequence>
<organism evidence="2 3">
    <name type="scientific">Chamaesiphon minutus (strain ATCC 27169 / PCC 6605)</name>
    <dbReference type="NCBI Taxonomy" id="1173020"/>
    <lineage>
        <taxon>Bacteria</taxon>
        <taxon>Bacillati</taxon>
        <taxon>Cyanobacteriota</taxon>
        <taxon>Cyanophyceae</taxon>
        <taxon>Gomontiellales</taxon>
        <taxon>Chamaesiphonaceae</taxon>
        <taxon>Chamaesiphon</taxon>
    </lineage>
</organism>
<dbReference type="KEGG" id="cmp:Cha6605_2329"/>
<dbReference type="EMBL" id="CP003600">
    <property type="protein sequence ID" value="AFY93405.1"/>
    <property type="molecule type" value="Genomic_DNA"/>
</dbReference>